<keyword evidence="3" id="KW-0378">Hydrolase</keyword>
<dbReference type="GO" id="GO:0016787">
    <property type="term" value="F:hydrolase activity"/>
    <property type="evidence" value="ECO:0007669"/>
    <property type="project" value="UniProtKB-KW"/>
</dbReference>
<reference evidence="3" key="1">
    <citation type="journal article" date="2023" name="Mol. Phylogenet. Evol.">
        <title>Genome-scale phylogeny and comparative genomics of the fungal order Sordariales.</title>
        <authorList>
            <person name="Hensen N."/>
            <person name="Bonometti L."/>
            <person name="Westerberg I."/>
            <person name="Brannstrom I.O."/>
            <person name="Guillou S."/>
            <person name="Cros-Aarteil S."/>
            <person name="Calhoun S."/>
            <person name="Haridas S."/>
            <person name="Kuo A."/>
            <person name="Mondo S."/>
            <person name="Pangilinan J."/>
            <person name="Riley R."/>
            <person name="LaButti K."/>
            <person name="Andreopoulos B."/>
            <person name="Lipzen A."/>
            <person name="Chen C."/>
            <person name="Yan M."/>
            <person name="Daum C."/>
            <person name="Ng V."/>
            <person name="Clum A."/>
            <person name="Steindorff A."/>
            <person name="Ohm R.A."/>
            <person name="Martin F."/>
            <person name="Silar P."/>
            <person name="Natvig D.O."/>
            <person name="Lalanne C."/>
            <person name="Gautier V."/>
            <person name="Ament-Velasquez S.L."/>
            <person name="Kruys A."/>
            <person name="Hutchinson M.I."/>
            <person name="Powell A.J."/>
            <person name="Barry K."/>
            <person name="Miller A.N."/>
            <person name="Grigoriev I.V."/>
            <person name="Debuchy R."/>
            <person name="Gladieux P."/>
            <person name="Hiltunen Thoren M."/>
            <person name="Johannesson H."/>
        </authorList>
    </citation>
    <scope>NUCLEOTIDE SEQUENCE</scope>
    <source>
        <strain evidence="3">CBS 626.80</strain>
    </source>
</reference>
<keyword evidence="4" id="KW-1185">Reference proteome</keyword>
<accession>A0AAN6SFK5</accession>
<gene>
    <name evidence="3" type="ORF">QBC32DRAFT_344672</name>
</gene>
<feature type="region of interest" description="Disordered" evidence="1">
    <location>
        <begin position="1"/>
        <end position="65"/>
    </location>
</feature>
<evidence type="ECO:0000256" key="1">
    <source>
        <dbReference type="SAM" id="MobiDB-lite"/>
    </source>
</evidence>
<reference evidence="3" key="2">
    <citation type="submission" date="2023-06" db="EMBL/GenBank/DDBJ databases">
        <authorList>
            <consortium name="Lawrence Berkeley National Laboratory"/>
            <person name="Mondo S.J."/>
            <person name="Hensen N."/>
            <person name="Bonometti L."/>
            <person name="Westerberg I."/>
            <person name="Brannstrom I.O."/>
            <person name="Guillou S."/>
            <person name="Cros-Aarteil S."/>
            <person name="Calhoun S."/>
            <person name="Haridas S."/>
            <person name="Kuo A."/>
            <person name="Pangilinan J."/>
            <person name="Riley R."/>
            <person name="Labutti K."/>
            <person name="Andreopoulos B."/>
            <person name="Lipzen A."/>
            <person name="Chen C."/>
            <person name="Yanf M."/>
            <person name="Daum C."/>
            <person name="Ng V."/>
            <person name="Clum A."/>
            <person name="Steindorff A."/>
            <person name="Ohm R."/>
            <person name="Martin F."/>
            <person name="Silar P."/>
            <person name="Natvig D."/>
            <person name="Lalanne C."/>
            <person name="Gautier V."/>
            <person name="Ament-Velasquez S.L."/>
            <person name="Kruys A."/>
            <person name="Hutchinson M.I."/>
            <person name="Powell A.J."/>
            <person name="Barry K."/>
            <person name="Miller A.N."/>
            <person name="Grigoriev I.V."/>
            <person name="Debuchy R."/>
            <person name="Gladieux P."/>
            <person name="Thoren M.H."/>
            <person name="Johannesson H."/>
        </authorList>
    </citation>
    <scope>NUCLEOTIDE SEQUENCE</scope>
    <source>
        <strain evidence="3">CBS 626.80</strain>
    </source>
</reference>
<dbReference type="PANTHER" id="PTHR17630">
    <property type="entry name" value="DIENELACTONE HYDROLASE"/>
    <property type="match status" value="1"/>
</dbReference>
<dbReference type="Gene3D" id="3.40.50.1820">
    <property type="entry name" value="alpha/beta hydrolase"/>
    <property type="match status" value="1"/>
</dbReference>
<dbReference type="Proteomes" id="UP001303222">
    <property type="component" value="Unassembled WGS sequence"/>
</dbReference>
<feature type="domain" description="Dienelactone hydrolase" evidence="2">
    <location>
        <begin position="76"/>
        <end position="234"/>
    </location>
</feature>
<dbReference type="PANTHER" id="PTHR17630:SF80">
    <property type="entry name" value="DIENELACTONE HYDROLASE DOMAIN-CONTAINING PROTEIN"/>
    <property type="match status" value="1"/>
</dbReference>
<feature type="compositionally biased region" description="Low complexity" evidence="1">
    <location>
        <begin position="28"/>
        <end position="48"/>
    </location>
</feature>
<name>A0AAN6SFK5_9PEZI</name>
<dbReference type="AlphaFoldDB" id="A0AAN6SFK5"/>
<protein>
    <submittedName>
        <fullName evidence="3">Alpha/Beta hydrolase protein</fullName>
    </submittedName>
</protein>
<dbReference type="SUPFAM" id="SSF53474">
    <property type="entry name" value="alpha/beta-Hydrolases"/>
    <property type="match status" value="1"/>
</dbReference>
<comment type="caution">
    <text evidence="3">The sequence shown here is derived from an EMBL/GenBank/DDBJ whole genome shotgun (WGS) entry which is preliminary data.</text>
</comment>
<feature type="compositionally biased region" description="Polar residues" evidence="1">
    <location>
        <begin position="52"/>
        <end position="65"/>
    </location>
</feature>
<dbReference type="InterPro" id="IPR002925">
    <property type="entry name" value="Dienelactn_hydro"/>
</dbReference>
<dbReference type="InterPro" id="IPR029058">
    <property type="entry name" value="AB_hydrolase_fold"/>
</dbReference>
<feature type="domain" description="Dienelactone hydrolase" evidence="2">
    <location>
        <begin position="293"/>
        <end position="387"/>
    </location>
</feature>
<organism evidence="3 4">
    <name type="scientific">Pseudoneurospora amorphoporcata</name>
    <dbReference type="NCBI Taxonomy" id="241081"/>
    <lineage>
        <taxon>Eukaryota</taxon>
        <taxon>Fungi</taxon>
        <taxon>Dikarya</taxon>
        <taxon>Ascomycota</taxon>
        <taxon>Pezizomycotina</taxon>
        <taxon>Sordariomycetes</taxon>
        <taxon>Sordariomycetidae</taxon>
        <taxon>Sordariales</taxon>
        <taxon>Sordariaceae</taxon>
        <taxon>Pseudoneurospora</taxon>
    </lineage>
</organism>
<evidence type="ECO:0000313" key="4">
    <source>
        <dbReference type="Proteomes" id="UP001303222"/>
    </source>
</evidence>
<evidence type="ECO:0000313" key="3">
    <source>
        <dbReference type="EMBL" id="KAK3951171.1"/>
    </source>
</evidence>
<proteinExistence type="predicted"/>
<feature type="region of interest" description="Disordered" evidence="1">
    <location>
        <begin position="132"/>
        <end position="152"/>
    </location>
</feature>
<dbReference type="Pfam" id="PF01738">
    <property type="entry name" value="DLH"/>
    <property type="match status" value="2"/>
</dbReference>
<feature type="compositionally biased region" description="Polar residues" evidence="1">
    <location>
        <begin position="268"/>
        <end position="288"/>
    </location>
</feature>
<dbReference type="EMBL" id="MU859155">
    <property type="protein sequence ID" value="KAK3951171.1"/>
    <property type="molecule type" value="Genomic_DNA"/>
</dbReference>
<feature type="region of interest" description="Disordered" evidence="1">
    <location>
        <begin position="258"/>
        <end position="288"/>
    </location>
</feature>
<evidence type="ECO:0000259" key="2">
    <source>
        <dbReference type="Pfam" id="PF01738"/>
    </source>
</evidence>
<sequence>MADSEVATKSPESDALEDIPVAEPTEHTTVPSNTVDSSSTSAAAPAPALCNDCTSDRPTPAGQKSTGEIIKLNDIDVYVSKPADYPHTPSKLLLLLTGGTGLHSVNNQIQADRFAQDGGFVVVMPDLFEGDPAPNSTTALSPEELPTTDVGTRSTATTSSFLDIFKIKAAETAKSFLIDMWLARHTEDKIMPILKKVLDGVRDEFADAVAYGDGIYAAGYCIGGRYVLLLARQQTPAPRKASISERLGGITLPWQHKPAVPAPVPTDLGSSGENNQSGDDLEANKQNKTTGPWIKAGAIAHATLVSKDDFKGLKAPISMVSVENDPVFPDEVRIAGEDSMSENNVEHEVQVYPGVPHGFAVVGEYEDAHIKEAQATAFEQMLKWLADH</sequence>